<dbReference type="EMBL" id="JAENHL010000008">
    <property type="protein sequence ID" value="MBK1871303.1"/>
    <property type="molecule type" value="Genomic_DNA"/>
</dbReference>
<evidence type="ECO:0000313" key="1">
    <source>
        <dbReference type="EMBL" id="MBK1871303.1"/>
    </source>
</evidence>
<proteinExistence type="predicted"/>
<accession>A0ACC5RF65</accession>
<protein>
    <submittedName>
        <fullName evidence="1">Mandelate racemase/muconate lactonizing enzyme family protein</fullName>
    </submittedName>
</protein>
<gene>
    <name evidence="1" type="ORF">JHL16_33360</name>
</gene>
<keyword evidence="2" id="KW-1185">Reference proteome</keyword>
<name>A0ACC5RF65_9HYPH</name>
<comment type="caution">
    <text evidence="1">The sequence shown here is derived from an EMBL/GenBank/DDBJ whole genome shotgun (WGS) entry which is preliminary data.</text>
</comment>
<reference evidence="1" key="1">
    <citation type="submission" date="2021-01" db="EMBL/GenBank/DDBJ databases">
        <authorList>
            <person name="Sun Q."/>
        </authorList>
    </citation>
    <scope>NUCLEOTIDE SEQUENCE</scope>
    <source>
        <strain evidence="1">YIM B02566</strain>
    </source>
</reference>
<sequence>MNEHRIERAEVFVVGPDVERYTWAEGMTGQFMSNIILRLTAASGLQGFAGAAMITPHCFDRAVGETLRHVLPDVLGRHPGERETVWKDMRNLGTPMVPQAHSLVDIALWDMAARQAQMPLHQFLGGARDKILSYASTPLLADNQAYIDYVGERHDEGFKAVKFHCWCVPERDLPMCEAVKKHFDGKDLELMLDVEQRYDLQGALKAARLLSDLDFRWFEAPLVDSDIEGYREIRRQSTVPVIAAGNTWTDLQMLTQAAKAGAWSALRVDATICGGITPLRKIMGLAEALGMDVEIQCWGYTLTQAANLHVMLAYRNCTYFEQPVPYPAFEYGSFDVIRTDKQGYVHAPKGHGLGIGIDWKAVEKAAILQFEVR</sequence>
<evidence type="ECO:0000313" key="2">
    <source>
        <dbReference type="Proteomes" id="UP000616151"/>
    </source>
</evidence>
<dbReference type="Proteomes" id="UP000616151">
    <property type="component" value="Unassembled WGS sequence"/>
</dbReference>
<organism evidence="1 2">
    <name type="scientific">Taklimakanibacter albus</name>
    <dbReference type="NCBI Taxonomy" id="2800327"/>
    <lineage>
        <taxon>Bacteria</taxon>
        <taxon>Pseudomonadati</taxon>
        <taxon>Pseudomonadota</taxon>
        <taxon>Alphaproteobacteria</taxon>
        <taxon>Hyphomicrobiales</taxon>
        <taxon>Aestuariivirgaceae</taxon>
        <taxon>Taklimakanibacter</taxon>
    </lineage>
</organism>